<name>G9ELR6_9GAMM</name>
<protein>
    <submittedName>
        <fullName evidence="1">Uncharacterized protein</fullName>
    </submittedName>
</protein>
<gene>
    <name evidence="1" type="ORF">LDG_6067</name>
</gene>
<dbReference type="Proteomes" id="UP000002770">
    <property type="component" value="Unassembled WGS sequence"/>
</dbReference>
<evidence type="ECO:0000313" key="2">
    <source>
        <dbReference type="Proteomes" id="UP000002770"/>
    </source>
</evidence>
<dbReference type="HOGENOM" id="CLU_3201485_0_0_6"/>
<organism evidence="1 2">
    <name type="scientific">Legionella drancourtii LLAP12</name>
    <dbReference type="NCBI Taxonomy" id="658187"/>
    <lineage>
        <taxon>Bacteria</taxon>
        <taxon>Pseudomonadati</taxon>
        <taxon>Pseudomonadota</taxon>
        <taxon>Gammaproteobacteria</taxon>
        <taxon>Legionellales</taxon>
        <taxon>Legionellaceae</taxon>
        <taxon>Legionella</taxon>
    </lineage>
</organism>
<evidence type="ECO:0000313" key="1">
    <source>
        <dbReference type="EMBL" id="EHL31901.1"/>
    </source>
</evidence>
<keyword evidence="2" id="KW-1185">Reference proteome</keyword>
<dbReference type="STRING" id="658187.LDG_6067"/>
<accession>G9ELR6</accession>
<reference evidence="1 2" key="1">
    <citation type="journal article" date="2011" name="BMC Genomics">
        <title>Insight into cross-talk between intra-amoebal pathogens.</title>
        <authorList>
            <person name="Gimenez G."/>
            <person name="Bertelli C."/>
            <person name="Moliner C."/>
            <person name="Robert C."/>
            <person name="Raoult D."/>
            <person name="Fournier P.E."/>
            <person name="Greub G."/>
        </authorList>
    </citation>
    <scope>NUCLEOTIDE SEQUENCE [LARGE SCALE GENOMIC DNA]</scope>
    <source>
        <strain evidence="1 2">LLAP12</strain>
    </source>
</reference>
<dbReference type="EMBL" id="JH413808">
    <property type="protein sequence ID" value="EHL31901.1"/>
    <property type="molecule type" value="Genomic_DNA"/>
</dbReference>
<sequence>MPAYPAKNALAKGEAASATLNPVSIAKHQAKSFSNPIKILYAYSI</sequence>
<dbReference type="InParanoid" id="G9ELR6"/>
<proteinExistence type="predicted"/>
<dbReference type="AlphaFoldDB" id="G9ELR6"/>